<feature type="domain" description="USP" evidence="4">
    <location>
        <begin position="213"/>
        <end position="659"/>
    </location>
</feature>
<dbReference type="GO" id="GO:0016579">
    <property type="term" value="P:protein deubiquitination"/>
    <property type="evidence" value="ECO:0007669"/>
    <property type="project" value="InterPro"/>
</dbReference>
<dbReference type="GO" id="GO:0006508">
    <property type="term" value="P:proteolysis"/>
    <property type="evidence" value="ECO:0007669"/>
    <property type="project" value="UniProtKB-KW"/>
</dbReference>
<evidence type="ECO:0000256" key="2">
    <source>
        <dbReference type="RuleBase" id="RU366025"/>
    </source>
</evidence>
<feature type="compositionally biased region" description="Basic and acidic residues" evidence="3">
    <location>
        <begin position="513"/>
        <end position="522"/>
    </location>
</feature>
<dbReference type="PANTHER" id="PTHR24006">
    <property type="entry name" value="UBIQUITIN CARBOXYL-TERMINAL HYDROLASE"/>
    <property type="match status" value="1"/>
</dbReference>
<dbReference type="InterPro" id="IPR038765">
    <property type="entry name" value="Papain-like_cys_pep_sf"/>
</dbReference>
<dbReference type="GO" id="GO:0005634">
    <property type="term" value="C:nucleus"/>
    <property type="evidence" value="ECO:0007669"/>
    <property type="project" value="TreeGrafter"/>
</dbReference>
<dbReference type="Gene3D" id="3.90.70.10">
    <property type="entry name" value="Cysteine proteinases"/>
    <property type="match status" value="1"/>
</dbReference>
<dbReference type="EnsemblMetazoa" id="SSS_8529s_mrna">
    <property type="protein sequence ID" value="KAF7491070.1"/>
    <property type="gene ID" value="SSS_8529"/>
</dbReference>
<accession>A0A834VD06</accession>
<reference evidence="6" key="3">
    <citation type="submission" date="2022-06" db="UniProtKB">
        <authorList>
            <consortium name="EnsemblMetazoa"/>
        </authorList>
    </citation>
    <scope>IDENTIFICATION</scope>
</reference>
<keyword evidence="2 5" id="KW-0378">Hydrolase</keyword>
<dbReference type="GO" id="GO:0005829">
    <property type="term" value="C:cytosol"/>
    <property type="evidence" value="ECO:0007669"/>
    <property type="project" value="TreeGrafter"/>
</dbReference>
<dbReference type="PROSITE" id="PS00972">
    <property type="entry name" value="USP_1"/>
    <property type="match status" value="1"/>
</dbReference>
<dbReference type="InterPro" id="IPR018200">
    <property type="entry name" value="USP_CS"/>
</dbReference>
<dbReference type="Pfam" id="PF00443">
    <property type="entry name" value="UCH"/>
    <property type="match status" value="1"/>
</dbReference>
<feature type="region of interest" description="Disordered" evidence="3">
    <location>
        <begin position="494"/>
        <end position="532"/>
    </location>
</feature>
<feature type="compositionally biased region" description="Polar residues" evidence="3">
    <location>
        <begin position="35"/>
        <end position="45"/>
    </location>
</feature>
<dbReference type="InterPro" id="IPR001394">
    <property type="entry name" value="Peptidase_C19_UCH"/>
</dbReference>
<reference evidence="5" key="2">
    <citation type="submission" date="2020-01" db="EMBL/GenBank/DDBJ databases">
        <authorList>
            <person name="Korhonen P.K.K."/>
            <person name="Guangxu M.G."/>
            <person name="Wang T.W."/>
            <person name="Stroehlein A.J.S."/>
            <person name="Young N.D."/>
            <person name="Ang C.-S.A."/>
            <person name="Fernando D.W.F."/>
            <person name="Lu H.L."/>
            <person name="Taylor S.T."/>
            <person name="Ehtesham M.E.M."/>
            <person name="Najaraj S.H.N."/>
            <person name="Harsha G.H.G."/>
            <person name="Madugundu A.M."/>
            <person name="Renuse S.R."/>
            <person name="Holt D.H."/>
            <person name="Pandey A.P."/>
            <person name="Papenfuss A.P."/>
            <person name="Gasser R.B.G."/>
            <person name="Fischer K.F."/>
        </authorList>
    </citation>
    <scope>NUCLEOTIDE SEQUENCE</scope>
    <source>
        <strain evidence="5">SSS_KF_BRIS2020</strain>
    </source>
</reference>
<dbReference type="PROSITE" id="PS00973">
    <property type="entry name" value="USP_2"/>
    <property type="match status" value="1"/>
</dbReference>
<dbReference type="EMBL" id="WVUK01000062">
    <property type="protein sequence ID" value="KAF7491070.1"/>
    <property type="molecule type" value="Genomic_DNA"/>
</dbReference>
<evidence type="ECO:0000313" key="6">
    <source>
        <dbReference type="EnsemblMetazoa" id="KAF7491070.1"/>
    </source>
</evidence>
<evidence type="ECO:0000256" key="1">
    <source>
        <dbReference type="ARBA" id="ARBA00009085"/>
    </source>
</evidence>
<keyword evidence="7" id="KW-1185">Reference proteome</keyword>
<feature type="compositionally biased region" description="Low complexity" evidence="3">
    <location>
        <begin position="19"/>
        <end position="30"/>
    </location>
</feature>
<evidence type="ECO:0000256" key="3">
    <source>
        <dbReference type="SAM" id="MobiDB-lite"/>
    </source>
</evidence>
<feature type="region of interest" description="Disordered" evidence="3">
    <location>
        <begin position="19"/>
        <end position="48"/>
    </location>
</feature>
<evidence type="ECO:0000313" key="5">
    <source>
        <dbReference type="EMBL" id="KAF7491070.1"/>
    </source>
</evidence>
<keyword evidence="2" id="KW-0788">Thiol protease</keyword>
<organism evidence="5">
    <name type="scientific">Sarcoptes scabiei</name>
    <name type="common">Itch mite</name>
    <name type="synonym">Acarus scabiei</name>
    <dbReference type="NCBI Taxonomy" id="52283"/>
    <lineage>
        <taxon>Eukaryota</taxon>
        <taxon>Metazoa</taxon>
        <taxon>Ecdysozoa</taxon>
        <taxon>Arthropoda</taxon>
        <taxon>Chelicerata</taxon>
        <taxon>Arachnida</taxon>
        <taxon>Acari</taxon>
        <taxon>Acariformes</taxon>
        <taxon>Sarcoptiformes</taxon>
        <taxon>Astigmata</taxon>
        <taxon>Psoroptidia</taxon>
        <taxon>Sarcoptoidea</taxon>
        <taxon>Sarcoptidae</taxon>
        <taxon>Sarcoptinae</taxon>
        <taxon>Sarcoptes</taxon>
    </lineage>
</organism>
<dbReference type="AlphaFoldDB" id="A0A834VD06"/>
<evidence type="ECO:0000259" key="4">
    <source>
        <dbReference type="PROSITE" id="PS50235"/>
    </source>
</evidence>
<proteinExistence type="inferred from homology"/>
<evidence type="ECO:0000313" key="7">
    <source>
        <dbReference type="Proteomes" id="UP000070412"/>
    </source>
</evidence>
<dbReference type="InterPro" id="IPR028889">
    <property type="entry name" value="USP"/>
</dbReference>
<keyword evidence="2" id="KW-0645">Protease</keyword>
<dbReference type="PROSITE" id="PS50235">
    <property type="entry name" value="USP_3"/>
    <property type="match status" value="1"/>
</dbReference>
<sequence>MVLSPEQFYQNTLDSRIISSKSSSPTSTKKLAAKHSTTPPLNGQSKSEEFRRSVSLKHSHITTNDLNAYKRQHRFSPFSPDKRLINNKRSDIRSYISEFKRSPLKFDNCNRKSCVSERSLLATKTVNYDNVDHQESNRSSLSEKSIANDYQPTIIDSNHLSAFAPIVNSSDNSADFDKENQKFNKENVEVFIEDEIVDNAPQTETTESSGRPHGLNNLGNTCYLNSVVQTLFSFHFFIEELSDLYDTLFSHFKEEIENYLIITSNLLNFFNQYCSGSKLIDSLISFKSCIADQVKIFDSAEQQDAAEFLTFILEKLKLEIDNEIFKCYLVRNPVERYFEHEIVNNLICRQCGNLSNQTIPNERSYTFHLQLNDNQTIQSGFLHYLSDETDDRSKCSDCEKNFTLQKYFVELPKILFFQIVRCSDSGFKDNKKIPLSHVIYLPRKYIKPKGLISPLPTPYKLSLNRSYDEMISVSKKLFSDEDDKNDQLNHHQVENGAKVLDLDNTNQDSVSSKSEDEVRDETSIDFSSSNQLSLSKNSQENVVEAHEIKHNSINAGLNQSSIINEKEISDSIGDTSTTSLTLKSEDEMIDENQSEKYQLVSVICHHGSSSLHGHYTSYIYNFDKHGWFYCDDTNVFDVRYSEVARNSSTTGYCYFYAHTVT</sequence>
<dbReference type="EC" id="3.4.19.12" evidence="2"/>
<comment type="similarity">
    <text evidence="1 2">Belongs to the peptidase C19 family.</text>
</comment>
<dbReference type="InterPro" id="IPR050164">
    <property type="entry name" value="Peptidase_C19"/>
</dbReference>
<feature type="compositionally biased region" description="Polar residues" evidence="3">
    <location>
        <begin position="503"/>
        <end position="512"/>
    </location>
</feature>
<dbReference type="Proteomes" id="UP000070412">
    <property type="component" value="Unassembled WGS sequence"/>
</dbReference>
<reference evidence="7" key="1">
    <citation type="journal article" date="2020" name="PLoS Negl. Trop. Dis.">
        <title>High-quality nuclear genome for Sarcoptes scabiei-A critical resource for a neglected parasite.</title>
        <authorList>
            <person name="Korhonen P.K."/>
            <person name="Gasser R.B."/>
            <person name="Ma G."/>
            <person name="Wang T."/>
            <person name="Stroehlein A.J."/>
            <person name="Young N.D."/>
            <person name="Ang C.S."/>
            <person name="Fernando D.D."/>
            <person name="Lu H.C."/>
            <person name="Taylor S."/>
            <person name="Reynolds S.L."/>
            <person name="Mofiz E."/>
            <person name="Najaraj S.H."/>
            <person name="Gowda H."/>
            <person name="Madugundu A."/>
            <person name="Renuse S."/>
            <person name="Holt D."/>
            <person name="Pandey A."/>
            <person name="Papenfuss A.T."/>
            <person name="Fischer K."/>
        </authorList>
    </citation>
    <scope>NUCLEOTIDE SEQUENCE [LARGE SCALE GENOMIC DNA]</scope>
</reference>
<dbReference type="GO" id="GO:0004843">
    <property type="term" value="F:cysteine-type deubiquitinase activity"/>
    <property type="evidence" value="ECO:0007669"/>
    <property type="project" value="UniProtKB-UniRule"/>
</dbReference>
<dbReference type="SUPFAM" id="SSF54001">
    <property type="entry name" value="Cysteine proteinases"/>
    <property type="match status" value="1"/>
</dbReference>
<comment type="catalytic activity">
    <reaction evidence="2">
        <text>Thiol-dependent hydrolysis of ester, thioester, amide, peptide and isopeptide bonds formed by the C-terminal Gly of ubiquitin (a 76-residue protein attached to proteins as an intracellular targeting signal).</text>
        <dbReference type="EC" id="3.4.19.12"/>
    </reaction>
</comment>
<protein>
    <recommendedName>
        <fullName evidence="2">Ubiquitin carboxyl-terminal hydrolase</fullName>
        <ecNumber evidence="2">3.4.19.12</ecNumber>
    </recommendedName>
</protein>
<gene>
    <name evidence="5" type="ORF">SSS_8529</name>
</gene>
<dbReference type="OrthoDB" id="6502914at2759"/>
<keyword evidence="2" id="KW-0833">Ubl conjugation pathway</keyword>
<dbReference type="CDD" id="cd02257">
    <property type="entry name" value="Peptidase_C19"/>
    <property type="match status" value="1"/>
</dbReference>
<name>A0A834VD06_SARSC</name>